<name>A0ABW2EBP2_9ACTN</name>
<feature type="region of interest" description="Disordered" evidence="1">
    <location>
        <begin position="1"/>
        <end position="20"/>
    </location>
</feature>
<evidence type="ECO:0000259" key="2">
    <source>
        <dbReference type="PROSITE" id="PS50126"/>
    </source>
</evidence>
<dbReference type="SUPFAM" id="SSF50249">
    <property type="entry name" value="Nucleic acid-binding proteins"/>
    <property type="match status" value="1"/>
</dbReference>
<evidence type="ECO:0000313" key="4">
    <source>
        <dbReference type="Proteomes" id="UP001596409"/>
    </source>
</evidence>
<dbReference type="InterPro" id="IPR012340">
    <property type="entry name" value="NA-bd_OB-fold"/>
</dbReference>
<dbReference type="InterPro" id="IPR003029">
    <property type="entry name" value="S1_domain"/>
</dbReference>
<dbReference type="Gene3D" id="2.40.50.140">
    <property type="entry name" value="Nucleic acid-binding proteins"/>
    <property type="match status" value="1"/>
</dbReference>
<accession>A0ABW2EBP2</accession>
<dbReference type="Pfam" id="PF00575">
    <property type="entry name" value="S1"/>
    <property type="match status" value="1"/>
</dbReference>
<dbReference type="Proteomes" id="UP001596409">
    <property type="component" value="Unassembled WGS sequence"/>
</dbReference>
<sequence length="54" mass="6008">MAGLPGLREPAWTPAEDPSDLVHVGDEVTVVVTQIDRQRRTLSLSRRQASSDHR</sequence>
<gene>
    <name evidence="3" type="ORF">ACFQMH_38220</name>
</gene>
<feature type="domain" description="S1 motif" evidence="2">
    <location>
        <begin position="1"/>
        <end position="47"/>
    </location>
</feature>
<dbReference type="PROSITE" id="PS50126">
    <property type="entry name" value="S1"/>
    <property type="match status" value="1"/>
</dbReference>
<keyword evidence="4" id="KW-1185">Reference proteome</keyword>
<dbReference type="EMBL" id="JBHSYM010000098">
    <property type="protein sequence ID" value="MFC7017424.1"/>
    <property type="molecule type" value="Genomic_DNA"/>
</dbReference>
<dbReference type="RefSeq" id="WP_229881832.1">
    <property type="nucleotide sequence ID" value="NZ_BMWA01000060.1"/>
</dbReference>
<comment type="caution">
    <text evidence="3">The sequence shown here is derived from an EMBL/GenBank/DDBJ whole genome shotgun (WGS) entry which is preliminary data.</text>
</comment>
<protein>
    <submittedName>
        <fullName evidence="3">S1 RNA-binding domain-containing protein</fullName>
    </submittedName>
</protein>
<proteinExistence type="predicted"/>
<organism evidence="3 4">
    <name type="scientific">Streptomyces viridiviolaceus</name>
    <dbReference type="NCBI Taxonomy" id="68282"/>
    <lineage>
        <taxon>Bacteria</taxon>
        <taxon>Bacillati</taxon>
        <taxon>Actinomycetota</taxon>
        <taxon>Actinomycetes</taxon>
        <taxon>Kitasatosporales</taxon>
        <taxon>Streptomycetaceae</taxon>
        <taxon>Streptomyces</taxon>
    </lineage>
</organism>
<evidence type="ECO:0000256" key="1">
    <source>
        <dbReference type="SAM" id="MobiDB-lite"/>
    </source>
</evidence>
<reference evidence="4" key="1">
    <citation type="journal article" date="2019" name="Int. J. Syst. Evol. Microbiol.">
        <title>The Global Catalogue of Microorganisms (GCM) 10K type strain sequencing project: providing services to taxonomists for standard genome sequencing and annotation.</title>
        <authorList>
            <consortium name="The Broad Institute Genomics Platform"/>
            <consortium name="The Broad Institute Genome Sequencing Center for Infectious Disease"/>
            <person name="Wu L."/>
            <person name="Ma J."/>
        </authorList>
    </citation>
    <scope>NUCLEOTIDE SEQUENCE [LARGE SCALE GENOMIC DNA]</scope>
    <source>
        <strain evidence="4">JCM 4855</strain>
    </source>
</reference>
<evidence type="ECO:0000313" key="3">
    <source>
        <dbReference type="EMBL" id="MFC7017424.1"/>
    </source>
</evidence>